<evidence type="ECO:0000313" key="18">
    <source>
        <dbReference type="WBParaSite" id="Pan_g12321.t1"/>
    </source>
</evidence>
<dbReference type="Pfam" id="PF00069">
    <property type="entry name" value="Pkinase"/>
    <property type="match status" value="1"/>
</dbReference>
<feature type="region of interest" description="Disordered" evidence="15">
    <location>
        <begin position="55"/>
        <end position="134"/>
    </location>
</feature>
<dbReference type="PANTHER" id="PTHR11584">
    <property type="entry name" value="SERINE/THREONINE PROTEIN KINASE"/>
    <property type="match status" value="1"/>
</dbReference>
<evidence type="ECO:0000256" key="9">
    <source>
        <dbReference type="ARBA" id="ARBA00022840"/>
    </source>
</evidence>
<sequence length="1547" mass="173367">MLMCRVYQHYIATRENVFLPWLNAVQSSLFTVILIQNGTMSGGTPLNKAKLAFTKQQRPLRKDSNPGTNGQNGFSTSCGADLMPSTAGPSGVSSSQPAGVSGSPATQHRSFSSSQPSTSHACAGSPKISDRNSTHAGRRLQMVLVMDQKQQKFLKARELATKQIESISDSMNVQLNIIDFTRLDYGETKTLDIFYSADVAVVDFSFHTQQPSLSYHVGVRESMQQIHNIIIMYRPDEAQEYRISEALKKTFPRMHLVLYYLCPEDQTILLSVDKSSRMDRFQGFDADRFRKKGHSNRQTFAERIRQALASVQIDVNAHAKEKFLSDLRKVQDMTNDEASQFLENMRARLDNPDVMAPDTVIQMLLCYRDAQDYDAMINLVDDLKKIGRKDIVYVQAVRFHYAFALNRRNLEGDRERCIQTVVNIMKTAESKKEPISPDVVCLAGRVYKDKFIASNYEDKESLEQAIQWYRKAFEISPLEYSGINLTTLLRARGELFDHNIEMQQVSMVLNSAIGRKGAIEKCEDYWDVATFFEVSVLVEDYKKACQAAQAMAMLKPPMWFLKSTMENIKLISRCAATVSPIEKEKQTFVFWTDFFMEAIESSGKEITSCRFPVLIQEFNKEFTPSYITINIDDVIILSHVLENSQKKSPPPGIHRWEFKASNIRAVSANKRDNRSMFLYVHDNSDDFCLTFPSADICNRVIELMECDGKVLHDCGVQNQIQYEYDYDSNGDKIILGRGTYGTVYSARDVATQRTIVIKEVEVKNDEEVQPLMEEIQLHSTLSHPNIVKYLGSKLITRENGNDVFLIFMEQVPGGSLSSLLRSKWGPLDDSDSTMAFYARQILEGINYLHQQKIVHRDIKGENVLVNTYSGLCKISDFGTCKRLLALNPVADTFKGTLQYMAPEVIDRGQRGYGAPADIWSFGCTMVEMATGQPPFAELGLPQAAMFHVGMYKTSPTIPKKLSDQARTFILRCFEPDAAKRPTAVELLADPFITSNTRGSSFKKRSDGTKPHANSKFMRERSVSHLSGMGLTQNGLSPSTAIGCPPNLARSNSTKYPSKTMATPGFPTSTTSDSMVPRTSKGNLKLKIEGPYVNNNNNMVRSNHTLIPGQPQPASASPKLCPPSFLMGTVDTSSLMVYQGQNGMMNGTTSPSIMQLSQPSSPLREMHTPLTASPSFGDGSPFSNLPSSSTSIPEEANGFFNLQKDVELRRTLAALMGEHEADIIERWTNTIEAEITPNRFKPEALKLLLKALRHYLLQKDCDALSQALNDVLKVIGETHIDDLCVAMYLFPNSVHPALKHRGIKPHWMFSLDDLIRSGIQSAVNCLVPEQPSHNLVQEANKQYGQSVAAAVAAATAAPTDVMAAGSLPDLTQQHAFYAEQIRRLFEDLIGVEREYKQLLEQTIVEKRQWAEELSLKTDQPKTPLIQTPLPIIFSGPSDLPDENLEEFLRRIGCDPSALEILEQNNYTRNDLIDFVNREELISIGIKGGTACRIWREILRIRQELLQKQCPLSSTSVKASKSMPNGTSGSPCKIMRFTEPKKEAANNID</sequence>
<evidence type="ECO:0000256" key="11">
    <source>
        <dbReference type="ARBA" id="ARBA00023054"/>
    </source>
</evidence>
<proteinExistence type="inferred from homology"/>
<dbReference type="WBParaSite" id="Pan_g12321.t1">
    <property type="protein sequence ID" value="Pan_g12321.t1"/>
    <property type="gene ID" value="Pan_g12321"/>
</dbReference>
<dbReference type="InterPro" id="IPR025136">
    <property type="entry name" value="MAP3K_TRAF-bd"/>
</dbReference>
<keyword evidence="17" id="KW-1185">Reference proteome</keyword>
<keyword evidence="10" id="KW-0460">Magnesium</keyword>
<name>A0A7E4USM4_PANRE</name>
<keyword evidence="8" id="KW-0418">Kinase</keyword>
<evidence type="ECO:0000256" key="1">
    <source>
        <dbReference type="ARBA" id="ARBA00001946"/>
    </source>
</evidence>
<evidence type="ECO:0000313" key="17">
    <source>
        <dbReference type="Proteomes" id="UP000492821"/>
    </source>
</evidence>
<dbReference type="Pfam" id="PF07647">
    <property type="entry name" value="SAM_2"/>
    <property type="match status" value="1"/>
</dbReference>
<feature type="compositionally biased region" description="Polar residues" evidence="15">
    <location>
        <begin position="1048"/>
        <end position="1073"/>
    </location>
</feature>
<dbReference type="InterPro" id="IPR046873">
    <property type="entry name" value="HisK-N-like"/>
</dbReference>
<feature type="binding site" evidence="14">
    <location>
        <position position="758"/>
    </location>
    <ligand>
        <name>ATP</name>
        <dbReference type="ChEBI" id="CHEBI:30616"/>
    </ligand>
</feature>
<dbReference type="GO" id="GO:0005524">
    <property type="term" value="F:ATP binding"/>
    <property type="evidence" value="ECO:0007669"/>
    <property type="project" value="UniProtKB-UniRule"/>
</dbReference>
<dbReference type="GO" id="GO:0004709">
    <property type="term" value="F:MAP kinase kinase kinase activity"/>
    <property type="evidence" value="ECO:0007669"/>
    <property type="project" value="UniProtKB-EC"/>
</dbReference>
<comment type="catalytic activity">
    <reaction evidence="13">
        <text>L-seryl-[protein] + ATP = O-phospho-L-seryl-[protein] + ADP + H(+)</text>
        <dbReference type="Rhea" id="RHEA:17989"/>
        <dbReference type="Rhea" id="RHEA-COMP:9863"/>
        <dbReference type="Rhea" id="RHEA-COMP:11604"/>
        <dbReference type="ChEBI" id="CHEBI:15378"/>
        <dbReference type="ChEBI" id="CHEBI:29999"/>
        <dbReference type="ChEBI" id="CHEBI:30616"/>
        <dbReference type="ChEBI" id="CHEBI:83421"/>
        <dbReference type="ChEBI" id="CHEBI:456216"/>
        <dbReference type="EC" id="2.7.11.25"/>
    </reaction>
</comment>
<dbReference type="InterPro" id="IPR017441">
    <property type="entry name" value="Protein_kinase_ATP_BS"/>
</dbReference>
<keyword evidence="7 14" id="KW-0547">Nucleotide-binding</keyword>
<dbReference type="InterPro" id="IPR001660">
    <property type="entry name" value="SAM"/>
</dbReference>
<dbReference type="PROSITE" id="PS00107">
    <property type="entry name" value="PROTEIN_KINASE_ATP"/>
    <property type="match status" value="1"/>
</dbReference>
<comment type="catalytic activity">
    <reaction evidence="12">
        <text>L-threonyl-[protein] + ATP = O-phospho-L-threonyl-[protein] + ADP + H(+)</text>
        <dbReference type="Rhea" id="RHEA:46608"/>
        <dbReference type="Rhea" id="RHEA-COMP:11060"/>
        <dbReference type="Rhea" id="RHEA-COMP:11605"/>
        <dbReference type="ChEBI" id="CHEBI:15378"/>
        <dbReference type="ChEBI" id="CHEBI:30013"/>
        <dbReference type="ChEBI" id="CHEBI:30616"/>
        <dbReference type="ChEBI" id="CHEBI:61977"/>
        <dbReference type="ChEBI" id="CHEBI:456216"/>
        <dbReference type="EC" id="2.7.11.25"/>
    </reaction>
</comment>
<dbReference type="InterPro" id="IPR046872">
    <property type="entry name" value="DRHyd-ASK"/>
</dbReference>
<keyword evidence="5" id="KW-0808">Transferase</keyword>
<feature type="compositionally biased region" description="Polar residues" evidence="15">
    <location>
        <begin position="65"/>
        <end position="78"/>
    </location>
</feature>
<dbReference type="Pfam" id="PF13281">
    <property type="entry name" value="MAP3K_TRAF_bd"/>
    <property type="match status" value="1"/>
</dbReference>
<comment type="similarity">
    <text evidence="2">Belongs to the protein kinase superfamily. STE Ser/Thr protein kinase family. MAP kinase kinase kinase subfamily.</text>
</comment>
<dbReference type="SMART" id="SM00454">
    <property type="entry name" value="SAM"/>
    <property type="match status" value="1"/>
</dbReference>
<dbReference type="EC" id="2.7.11.25" evidence="3"/>
<keyword evidence="9 14" id="KW-0067">ATP-binding</keyword>
<keyword evidence="4" id="KW-0723">Serine/threonine-protein kinase</keyword>
<feature type="domain" description="Protein kinase" evidence="16">
    <location>
        <begin position="729"/>
        <end position="992"/>
    </location>
</feature>
<dbReference type="PANTHER" id="PTHR11584:SF394">
    <property type="entry name" value="APOPTOTIC SIGNAL-REGULATING KINASE 1, ISOFORM C"/>
    <property type="match status" value="1"/>
</dbReference>
<reference evidence="18" key="2">
    <citation type="submission" date="2020-10" db="UniProtKB">
        <authorList>
            <consortium name="WormBaseParasite"/>
        </authorList>
    </citation>
    <scope>IDENTIFICATION</scope>
</reference>
<feature type="compositionally biased region" description="Polar residues" evidence="15">
    <location>
        <begin position="87"/>
        <end position="120"/>
    </location>
</feature>
<evidence type="ECO:0000256" key="12">
    <source>
        <dbReference type="ARBA" id="ARBA00047559"/>
    </source>
</evidence>
<dbReference type="PROSITE" id="PS50011">
    <property type="entry name" value="PROTEIN_KINASE_DOM"/>
    <property type="match status" value="1"/>
</dbReference>
<evidence type="ECO:0000256" key="5">
    <source>
        <dbReference type="ARBA" id="ARBA00022679"/>
    </source>
</evidence>
<dbReference type="Gene3D" id="1.10.150.50">
    <property type="entry name" value="Transcription Factor, Ets-1"/>
    <property type="match status" value="1"/>
</dbReference>
<keyword evidence="6" id="KW-0479">Metal-binding</keyword>
<dbReference type="Pfam" id="PF20309">
    <property type="entry name" value="DRHyd-ASK"/>
    <property type="match status" value="1"/>
</dbReference>
<dbReference type="SUPFAM" id="SSF47769">
    <property type="entry name" value="SAM/Pointed domain"/>
    <property type="match status" value="1"/>
</dbReference>
<dbReference type="InterPro" id="IPR013761">
    <property type="entry name" value="SAM/pointed_sf"/>
</dbReference>
<evidence type="ECO:0000256" key="14">
    <source>
        <dbReference type="PROSITE-ProRule" id="PRU10141"/>
    </source>
</evidence>
<dbReference type="Gene3D" id="1.10.510.10">
    <property type="entry name" value="Transferase(Phosphotransferase) domain 1"/>
    <property type="match status" value="1"/>
</dbReference>
<comment type="cofactor">
    <cofactor evidence="1">
        <name>Mg(2+)</name>
        <dbReference type="ChEBI" id="CHEBI:18420"/>
    </cofactor>
</comment>
<dbReference type="Pfam" id="PF20302">
    <property type="entry name" value="HisK-N-like"/>
    <property type="match status" value="1"/>
</dbReference>
<evidence type="ECO:0000259" key="16">
    <source>
        <dbReference type="PROSITE" id="PS50011"/>
    </source>
</evidence>
<evidence type="ECO:0000256" key="7">
    <source>
        <dbReference type="ARBA" id="ARBA00022741"/>
    </source>
</evidence>
<evidence type="ECO:0000256" key="10">
    <source>
        <dbReference type="ARBA" id="ARBA00022842"/>
    </source>
</evidence>
<dbReference type="GO" id="GO:0046872">
    <property type="term" value="F:metal ion binding"/>
    <property type="evidence" value="ECO:0007669"/>
    <property type="project" value="UniProtKB-KW"/>
</dbReference>
<dbReference type="InterPro" id="IPR000719">
    <property type="entry name" value="Prot_kinase_dom"/>
</dbReference>
<evidence type="ECO:0000256" key="2">
    <source>
        <dbReference type="ARBA" id="ARBA00006529"/>
    </source>
</evidence>
<evidence type="ECO:0000256" key="6">
    <source>
        <dbReference type="ARBA" id="ARBA00022723"/>
    </source>
</evidence>
<accession>A0A7E4USM4</accession>
<dbReference type="InterPro" id="IPR011009">
    <property type="entry name" value="Kinase-like_dom_sf"/>
</dbReference>
<reference evidence="17" key="1">
    <citation type="journal article" date="2013" name="Genetics">
        <title>The draft genome and transcriptome of Panagrellus redivivus are shaped by the harsh demands of a free-living lifestyle.</title>
        <authorList>
            <person name="Srinivasan J."/>
            <person name="Dillman A.R."/>
            <person name="Macchietto M.G."/>
            <person name="Heikkinen L."/>
            <person name="Lakso M."/>
            <person name="Fracchia K.M."/>
            <person name="Antoshechkin I."/>
            <person name="Mortazavi A."/>
            <person name="Wong G."/>
            <person name="Sternberg P.W."/>
        </authorList>
    </citation>
    <scope>NUCLEOTIDE SEQUENCE [LARGE SCALE GENOMIC DNA]</scope>
    <source>
        <strain evidence="17">MT8872</strain>
    </source>
</reference>
<organism evidence="17 18">
    <name type="scientific">Panagrellus redivivus</name>
    <name type="common">Microworm</name>
    <dbReference type="NCBI Taxonomy" id="6233"/>
    <lineage>
        <taxon>Eukaryota</taxon>
        <taxon>Metazoa</taxon>
        <taxon>Ecdysozoa</taxon>
        <taxon>Nematoda</taxon>
        <taxon>Chromadorea</taxon>
        <taxon>Rhabditida</taxon>
        <taxon>Tylenchina</taxon>
        <taxon>Panagrolaimomorpha</taxon>
        <taxon>Panagrolaimoidea</taxon>
        <taxon>Panagrolaimidae</taxon>
        <taxon>Panagrellus</taxon>
    </lineage>
</organism>
<dbReference type="SMART" id="SM00220">
    <property type="entry name" value="S_TKc"/>
    <property type="match status" value="1"/>
</dbReference>
<evidence type="ECO:0000256" key="15">
    <source>
        <dbReference type="SAM" id="MobiDB-lite"/>
    </source>
</evidence>
<evidence type="ECO:0000256" key="3">
    <source>
        <dbReference type="ARBA" id="ARBA00012406"/>
    </source>
</evidence>
<protein>
    <recommendedName>
        <fullName evidence="3">mitogen-activated protein kinase kinase kinase</fullName>
        <ecNumber evidence="3">2.7.11.25</ecNumber>
    </recommendedName>
</protein>
<dbReference type="SUPFAM" id="SSF56112">
    <property type="entry name" value="Protein kinase-like (PK-like)"/>
    <property type="match status" value="1"/>
</dbReference>
<keyword evidence="11" id="KW-0175">Coiled coil</keyword>
<evidence type="ECO:0000256" key="13">
    <source>
        <dbReference type="ARBA" id="ARBA00048329"/>
    </source>
</evidence>
<dbReference type="InterPro" id="IPR008271">
    <property type="entry name" value="Ser/Thr_kinase_AS"/>
</dbReference>
<feature type="region of interest" description="Disordered" evidence="15">
    <location>
        <begin position="1047"/>
        <end position="1078"/>
    </location>
</feature>
<dbReference type="Gene3D" id="3.30.200.20">
    <property type="entry name" value="Phosphorylase Kinase, domain 1"/>
    <property type="match status" value="1"/>
</dbReference>
<evidence type="ECO:0000256" key="8">
    <source>
        <dbReference type="ARBA" id="ARBA00022777"/>
    </source>
</evidence>
<dbReference type="InterPro" id="IPR043969">
    <property type="entry name" value="MAP3K_PH"/>
</dbReference>
<dbReference type="PROSITE" id="PS00108">
    <property type="entry name" value="PROTEIN_KINASE_ST"/>
    <property type="match status" value="1"/>
</dbReference>
<evidence type="ECO:0000256" key="4">
    <source>
        <dbReference type="ARBA" id="ARBA00022527"/>
    </source>
</evidence>
<dbReference type="Pfam" id="PF19039">
    <property type="entry name" value="ASK_PH"/>
    <property type="match status" value="1"/>
</dbReference>
<dbReference type="Proteomes" id="UP000492821">
    <property type="component" value="Unassembled WGS sequence"/>
</dbReference>